<dbReference type="EMBL" id="CP001620">
    <property type="protein sequence ID" value="ACR18304.1"/>
    <property type="molecule type" value="Genomic_DNA"/>
</dbReference>
<dbReference type="KEGG" id="ckp:ckrop_1576"/>
<dbReference type="AlphaFoldDB" id="C4LKE9"/>
<dbReference type="STRING" id="645127.ckrop_1576"/>
<dbReference type="PANTHER" id="PTHR43420:SF12">
    <property type="entry name" value="N-ACETYLTRANSFERASE DOMAIN-CONTAINING PROTEIN"/>
    <property type="match status" value="1"/>
</dbReference>
<dbReference type="PROSITE" id="PS51186">
    <property type="entry name" value="GNAT"/>
    <property type="match status" value="1"/>
</dbReference>
<evidence type="ECO:0000256" key="3">
    <source>
        <dbReference type="SAM" id="MobiDB-lite"/>
    </source>
</evidence>
<reference evidence="5 6" key="1">
    <citation type="journal article" date="2008" name="J. Biotechnol.">
        <title>Ultrafast pyrosequencing of Corynebacterium kroppenstedtii DSM44385 revealed insights into the physiology of a lipophilic corynebacterium that lacks mycolic acids.</title>
        <authorList>
            <person name="Tauch A."/>
            <person name="Schneider J."/>
            <person name="Szczepanowski R."/>
            <person name="Tilker A."/>
            <person name="Viehoever P."/>
            <person name="Gartemann K.-H."/>
            <person name="Arnold W."/>
            <person name="Blom J."/>
            <person name="Brinkrolf K."/>
            <person name="Brune I."/>
            <person name="Goetker S."/>
            <person name="Weisshaar B."/>
            <person name="Goesmann A."/>
            <person name="Droege M."/>
            <person name="Puehler A."/>
        </authorList>
    </citation>
    <scope>NUCLEOTIDE SEQUENCE [LARGE SCALE GENOMIC DNA]</scope>
    <source>
        <strain evidence="6">DSM 44385 / JCM 11950 / CIP 105744 / CCUG 35717</strain>
    </source>
</reference>
<evidence type="ECO:0000313" key="6">
    <source>
        <dbReference type="Proteomes" id="UP000001473"/>
    </source>
</evidence>
<evidence type="ECO:0000256" key="1">
    <source>
        <dbReference type="ARBA" id="ARBA00022679"/>
    </source>
</evidence>
<dbReference type="PANTHER" id="PTHR43420">
    <property type="entry name" value="ACETYLTRANSFERASE"/>
    <property type="match status" value="1"/>
</dbReference>
<keyword evidence="2" id="KW-0012">Acyltransferase</keyword>
<dbReference type="HOGENOM" id="CLU_107134_1_2_11"/>
<name>C4LKE9_CORK4</name>
<dbReference type="OrthoDB" id="4553064at2"/>
<dbReference type="GO" id="GO:0016747">
    <property type="term" value="F:acyltransferase activity, transferring groups other than amino-acyl groups"/>
    <property type="evidence" value="ECO:0007669"/>
    <property type="project" value="InterPro"/>
</dbReference>
<dbReference type="InterPro" id="IPR016181">
    <property type="entry name" value="Acyl_CoA_acyltransferase"/>
</dbReference>
<dbReference type="InterPro" id="IPR000182">
    <property type="entry name" value="GNAT_dom"/>
</dbReference>
<feature type="domain" description="N-acetyltransferase" evidence="4">
    <location>
        <begin position="26"/>
        <end position="186"/>
    </location>
</feature>
<dbReference type="SUPFAM" id="SSF55729">
    <property type="entry name" value="Acyl-CoA N-acyltransferases (Nat)"/>
    <property type="match status" value="1"/>
</dbReference>
<proteinExistence type="predicted"/>
<evidence type="ECO:0000259" key="4">
    <source>
        <dbReference type="PROSITE" id="PS51186"/>
    </source>
</evidence>
<keyword evidence="1 5" id="KW-0808">Transferase</keyword>
<evidence type="ECO:0000256" key="2">
    <source>
        <dbReference type="ARBA" id="ARBA00023315"/>
    </source>
</evidence>
<dbReference type="InterPro" id="IPR050680">
    <property type="entry name" value="YpeA/RimI_acetyltransf"/>
</dbReference>
<dbReference type="RefSeq" id="WP_012732191.1">
    <property type="nucleotide sequence ID" value="NC_012704.1"/>
</dbReference>
<keyword evidence="6" id="KW-1185">Reference proteome</keyword>
<dbReference type="Proteomes" id="UP000001473">
    <property type="component" value="Chromosome"/>
</dbReference>
<organism evidence="5 6">
    <name type="scientific">Corynebacterium kroppenstedtii (strain DSM 44385 / JCM 11950 / CIP 105744 / CCUG 35717)</name>
    <dbReference type="NCBI Taxonomy" id="645127"/>
    <lineage>
        <taxon>Bacteria</taxon>
        <taxon>Bacillati</taxon>
        <taxon>Actinomycetota</taxon>
        <taxon>Actinomycetes</taxon>
        <taxon>Mycobacteriales</taxon>
        <taxon>Corynebacteriaceae</taxon>
        <taxon>Corynebacterium</taxon>
    </lineage>
</organism>
<dbReference type="Pfam" id="PF00583">
    <property type="entry name" value="Acetyltransf_1"/>
    <property type="match status" value="1"/>
</dbReference>
<feature type="region of interest" description="Disordered" evidence="3">
    <location>
        <begin position="1"/>
        <end position="25"/>
    </location>
</feature>
<protein>
    <submittedName>
        <fullName evidence="5">Putative acetyltransferase</fullName>
    </submittedName>
</protein>
<sequence>MAGVSHVSGDSRVSAVSEASRGDEDVTIRRAQEDDRDFLIRMNHLTETWGDEDAAQERDFSESDCHYVGKWTPDQGGVIVVQDGEPIGAAWLRTFTAEDPGTGFVEEKYPEVAIALAPGHTGEGLGRRLLTAALDQARDDGRPGVSLCVEKGNDRAQALYEKLGFRYVTTRESEGSTYTVMVHTYE</sequence>
<dbReference type="eggNOG" id="COG0456">
    <property type="taxonomic scope" value="Bacteria"/>
</dbReference>
<accession>C4LKE9</accession>
<evidence type="ECO:0000313" key="5">
    <source>
        <dbReference type="EMBL" id="ACR18304.1"/>
    </source>
</evidence>
<dbReference type="Gene3D" id="3.40.630.30">
    <property type="match status" value="1"/>
</dbReference>
<dbReference type="CDD" id="cd04301">
    <property type="entry name" value="NAT_SF"/>
    <property type="match status" value="1"/>
</dbReference>
<gene>
    <name evidence="5" type="ordered locus">ckrop_1576</name>
</gene>